<keyword evidence="2" id="KW-0677">Repeat</keyword>
<dbReference type="Proteomes" id="UP000639772">
    <property type="component" value="Chromosome 3"/>
</dbReference>
<dbReference type="SMART" id="SM00356">
    <property type="entry name" value="ZnF_C3H1"/>
    <property type="match status" value="2"/>
</dbReference>
<evidence type="ECO:0000256" key="6">
    <source>
        <dbReference type="SAM" id="Coils"/>
    </source>
</evidence>
<dbReference type="InterPro" id="IPR036855">
    <property type="entry name" value="Znf_CCCH_sf"/>
</dbReference>
<evidence type="ECO:0000256" key="3">
    <source>
        <dbReference type="ARBA" id="ARBA00022771"/>
    </source>
</evidence>
<dbReference type="PANTHER" id="PTHR12547:SF162">
    <property type="entry name" value="ZINC FINGER CCCH DOMAIN-CONTAINING PROTEIN 15"/>
    <property type="match status" value="1"/>
</dbReference>
<dbReference type="InterPro" id="IPR000571">
    <property type="entry name" value="Znf_CCCH"/>
</dbReference>
<evidence type="ECO:0000256" key="1">
    <source>
        <dbReference type="ARBA" id="ARBA00022723"/>
    </source>
</evidence>
<dbReference type="SUPFAM" id="SSF90229">
    <property type="entry name" value="CCCH zinc finger"/>
    <property type="match status" value="2"/>
</dbReference>
<dbReference type="PROSITE" id="PS50103">
    <property type="entry name" value="ZF_C3H1"/>
    <property type="match status" value="2"/>
</dbReference>
<dbReference type="Pfam" id="PF00642">
    <property type="entry name" value="zf-CCCH"/>
    <property type="match status" value="2"/>
</dbReference>
<evidence type="ECO:0000313" key="8">
    <source>
        <dbReference type="EMBL" id="KAG0491156.1"/>
    </source>
</evidence>
<dbReference type="InterPro" id="IPR045877">
    <property type="entry name" value="ZFP36-like"/>
</dbReference>
<evidence type="ECO:0000256" key="5">
    <source>
        <dbReference type="PROSITE-ProRule" id="PRU00723"/>
    </source>
</evidence>
<evidence type="ECO:0000259" key="7">
    <source>
        <dbReference type="PROSITE" id="PS50103"/>
    </source>
</evidence>
<evidence type="ECO:0000313" key="9">
    <source>
        <dbReference type="Proteomes" id="UP000639772"/>
    </source>
</evidence>
<dbReference type="PANTHER" id="PTHR12547">
    <property type="entry name" value="CCCH ZINC FINGER/TIS11-RELATED"/>
    <property type="match status" value="1"/>
</dbReference>
<dbReference type="EMBL" id="JADCNM010000003">
    <property type="protein sequence ID" value="KAG0491156.1"/>
    <property type="molecule type" value="Genomic_DNA"/>
</dbReference>
<keyword evidence="4 5" id="KW-0862">Zinc</keyword>
<feature type="coiled-coil region" evidence="6">
    <location>
        <begin position="56"/>
        <end position="93"/>
    </location>
</feature>
<dbReference type="GO" id="GO:0003729">
    <property type="term" value="F:mRNA binding"/>
    <property type="evidence" value="ECO:0007669"/>
    <property type="project" value="InterPro"/>
</dbReference>
<sequence>MMFSPDMAIPSRVPGEAAFSLSPRPVSLDEENLISDESRLYLARLAIQYQQIADRYELCLSQLQDAECEAEAIRQQNVRLRRANDELTRLLSMNCGKNNGGNPTATDYHSMPLLCDQFCQLSVSEPKEASSTILLGFHDNRRGRGSCDADGKRVPLPKSISVRSTGYLKNPQAGTGCSKSNRGNRHRIPTPVMQRVYLGVSGKNIGEKVNDAVELEVYTQGMFKTELCNKWQESGECPYGEHCQFAHGIDELRPVIRHPRYKTELCRMVLVGDTCPYGHRCHFRHSVSPQDNLLRPI</sequence>
<feature type="zinc finger region" description="C3H1-type" evidence="5">
    <location>
        <begin position="260"/>
        <end position="288"/>
    </location>
</feature>
<dbReference type="FunFam" id="4.10.1000.10:FF:000001">
    <property type="entry name" value="zinc finger CCCH domain-containing protein 15-like"/>
    <property type="match status" value="1"/>
</dbReference>
<reference evidence="8 9" key="1">
    <citation type="journal article" date="2020" name="Nat. Food">
        <title>A phased Vanilla planifolia genome enables genetic improvement of flavour and production.</title>
        <authorList>
            <person name="Hasing T."/>
            <person name="Tang H."/>
            <person name="Brym M."/>
            <person name="Khazi F."/>
            <person name="Huang T."/>
            <person name="Chambers A.H."/>
        </authorList>
    </citation>
    <scope>NUCLEOTIDE SEQUENCE [LARGE SCALE GENOMIC DNA]</scope>
    <source>
        <tissue evidence="8">Leaf</tissue>
    </source>
</reference>
<proteinExistence type="predicted"/>
<organism evidence="8 9">
    <name type="scientific">Vanilla planifolia</name>
    <name type="common">Vanilla</name>
    <dbReference type="NCBI Taxonomy" id="51239"/>
    <lineage>
        <taxon>Eukaryota</taxon>
        <taxon>Viridiplantae</taxon>
        <taxon>Streptophyta</taxon>
        <taxon>Embryophyta</taxon>
        <taxon>Tracheophyta</taxon>
        <taxon>Spermatophyta</taxon>
        <taxon>Magnoliopsida</taxon>
        <taxon>Liliopsida</taxon>
        <taxon>Asparagales</taxon>
        <taxon>Orchidaceae</taxon>
        <taxon>Vanilloideae</taxon>
        <taxon>Vanilleae</taxon>
        <taxon>Vanilla</taxon>
    </lineage>
</organism>
<keyword evidence="1 5" id="KW-0479">Metal-binding</keyword>
<dbReference type="GO" id="GO:0008270">
    <property type="term" value="F:zinc ion binding"/>
    <property type="evidence" value="ECO:0007669"/>
    <property type="project" value="UniProtKB-KW"/>
</dbReference>
<protein>
    <recommendedName>
        <fullName evidence="7">C3H1-type domain-containing protein</fullName>
    </recommendedName>
</protein>
<dbReference type="AlphaFoldDB" id="A0A835VCD6"/>
<feature type="zinc finger region" description="C3H1-type" evidence="5">
    <location>
        <begin position="222"/>
        <end position="250"/>
    </location>
</feature>
<dbReference type="Gene3D" id="4.10.1000.10">
    <property type="entry name" value="Zinc finger, CCCH-type"/>
    <property type="match status" value="2"/>
</dbReference>
<gene>
    <name evidence="8" type="ORF">HPP92_008019</name>
</gene>
<name>A0A835VCD6_VANPL</name>
<dbReference type="OrthoDB" id="410307at2759"/>
<evidence type="ECO:0000256" key="4">
    <source>
        <dbReference type="ARBA" id="ARBA00022833"/>
    </source>
</evidence>
<dbReference type="FunFam" id="4.10.1000.10:FF:000002">
    <property type="entry name" value="Zinc finger protein 36, C3H1 type-like 1"/>
    <property type="match status" value="1"/>
</dbReference>
<evidence type="ECO:0000256" key="2">
    <source>
        <dbReference type="ARBA" id="ARBA00022737"/>
    </source>
</evidence>
<accession>A0A835VCD6</accession>
<feature type="domain" description="C3H1-type" evidence="7">
    <location>
        <begin position="222"/>
        <end position="250"/>
    </location>
</feature>
<feature type="domain" description="C3H1-type" evidence="7">
    <location>
        <begin position="260"/>
        <end position="288"/>
    </location>
</feature>
<comment type="caution">
    <text evidence="8">The sequence shown here is derived from an EMBL/GenBank/DDBJ whole genome shotgun (WGS) entry which is preliminary data.</text>
</comment>
<keyword evidence="3 5" id="KW-0863">Zinc-finger</keyword>
<keyword evidence="6" id="KW-0175">Coiled coil</keyword>